<keyword evidence="1" id="KW-0472">Membrane</keyword>
<accession>A0A3N2GSY7</accession>
<comment type="caution">
    <text evidence="2">The sequence shown here is derived from an EMBL/GenBank/DDBJ whole genome shotgun (WGS) entry which is preliminary data.</text>
</comment>
<gene>
    <name evidence="2" type="ORF">EDD35_2052</name>
</gene>
<keyword evidence="3" id="KW-1185">Reference proteome</keyword>
<dbReference type="GeneID" id="301843469"/>
<name>A0A3N2GSY7_9PSEU</name>
<dbReference type="AlphaFoldDB" id="A0A3N2GSY7"/>
<reference evidence="2 3" key="1">
    <citation type="submission" date="2018-11" db="EMBL/GenBank/DDBJ databases">
        <title>Sequencing the genomes of 1000 actinobacteria strains.</title>
        <authorList>
            <person name="Klenk H.-P."/>
        </authorList>
    </citation>
    <scope>NUCLEOTIDE SEQUENCE [LARGE SCALE GENOMIC DNA]</scope>
    <source>
        <strain evidence="2 3">DSM 44348</strain>
    </source>
</reference>
<sequence length="103" mass="11225">MTETTPRKLTDLGLMRPWNWIQTAPIQASHGHIVEADSPSDAARQIALEQLSVLHSIRRILMWVLVIIPVVAAAIFITLVVLASNSSSSGSSCSYTSIYDTTC</sequence>
<keyword evidence="1" id="KW-1133">Transmembrane helix</keyword>
<protein>
    <submittedName>
        <fullName evidence="2">Uncharacterized protein</fullName>
    </submittedName>
</protein>
<dbReference type="RefSeq" id="WP_123683621.1">
    <property type="nucleotide sequence ID" value="NZ_RKHY01000001.1"/>
</dbReference>
<keyword evidence="1" id="KW-0812">Transmembrane</keyword>
<evidence type="ECO:0000313" key="3">
    <source>
        <dbReference type="Proteomes" id="UP000274843"/>
    </source>
</evidence>
<organism evidence="2 3">
    <name type="scientific">Amycolatopsis thermoflava</name>
    <dbReference type="NCBI Taxonomy" id="84480"/>
    <lineage>
        <taxon>Bacteria</taxon>
        <taxon>Bacillati</taxon>
        <taxon>Actinomycetota</taxon>
        <taxon>Actinomycetes</taxon>
        <taxon>Pseudonocardiales</taxon>
        <taxon>Pseudonocardiaceae</taxon>
        <taxon>Amycolatopsis</taxon>
        <taxon>Amycolatopsis methanolica group</taxon>
    </lineage>
</organism>
<dbReference type="Proteomes" id="UP000274843">
    <property type="component" value="Unassembled WGS sequence"/>
</dbReference>
<proteinExistence type="predicted"/>
<evidence type="ECO:0000256" key="1">
    <source>
        <dbReference type="SAM" id="Phobius"/>
    </source>
</evidence>
<dbReference type="EMBL" id="RKHY01000001">
    <property type="protein sequence ID" value="ROS39742.1"/>
    <property type="molecule type" value="Genomic_DNA"/>
</dbReference>
<feature type="transmembrane region" description="Helical" evidence="1">
    <location>
        <begin position="60"/>
        <end position="83"/>
    </location>
</feature>
<evidence type="ECO:0000313" key="2">
    <source>
        <dbReference type="EMBL" id="ROS39742.1"/>
    </source>
</evidence>